<gene>
    <name evidence="2" type="ORF">BA062_24000</name>
</gene>
<dbReference type="InterPro" id="IPR010419">
    <property type="entry name" value="CO_DH_gsu"/>
</dbReference>
<keyword evidence="3" id="KW-1185">Reference proteome</keyword>
<dbReference type="AlphaFoldDB" id="A0A318LJE0"/>
<dbReference type="PANTHER" id="PTHR38588">
    <property type="entry name" value="BLL0334 PROTEIN"/>
    <property type="match status" value="1"/>
</dbReference>
<dbReference type="OrthoDB" id="9808623at2"/>
<evidence type="ECO:0000256" key="1">
    <source>
        <dbReference type="SAM" id="MobiDB-lite"/>
    </source>
</evidence>
<feature type="region of interest" description="Disordered" evidence="1">
    <location>
        <begin position="150"/>
        <end position="169"/>
    </location>
</feature>
<reference evidence="2 3" key="1">
    <citation type="submission" date="2016-07" db="EMBL/GenBank/DDBJ databases">
        <title>Draft genome sequence of Prauserella sp. YIM 121212, isolated from alkaline soil.</title>
        <authorList>
            <person name="Ruckert C."/>
            <person name="Albersmeier A."/>
            <person name="Jiang C.-L."/>
            <person name="Jiang Y."/>
            <person name="Kalinowski J."/>
            <person name="Schneider O."/>
            <person name="Winkler A."/>
            <person name="Zotchev S.B."/>
        </authorList>
    </citation>
    <scope>NUCLEOTIDE SEQUENCE [LARGE SCALE GENOMIC DNA]</scope>
    <source>
        <strain evidence="2 3">YIM 121212</strain>
    </source>
</reference>
<dbReference type="Proteomes" id="UP000247892">
    <property type="component" value="Unassembled WGS sequence"/>
</dbReference>
<dbReference type="Pfam" id="PF06240">
    <property type="entry name" value="COXG"/>
    <property type="match status" value="1"/>
</dbReference>
<dbReference type="CDD" id="cd07823">
    <property type="entry name" value="SRPBCC_5"/>
    <property type="match status" value="1"/>
</dbReference>
<dbReference type="RefSeq" id="WP_110340599.1">
    <property type="nucleotide sequence ID" value="NZ_MASU01000010.1"/>
</dbReference>
<name>A0A318LJE0_9PSEU</name>
<dbReference type="InterPro" id="IPR023393">
    <property type="entry name" value="START-like_dom_sf"/>
</dbReference>
<comment type="caution">
    <text evidence="2">The sequence shown here is derived from an EMBL/GenBank/DDBJ whole genome shotgun (WGS) entry which is preliminary data.</text>
</comment>
<protein>
    <recommendedName>
        <fullName evidence="4">Carbon monoxide dehydrogenase subunit G</fullName>
    </recommendedName>
</protein>
<sequence length="253" mass="26263">MIPLNQQFRVDLGVDDAWGLLTDLPKVARCMPGANLDQVIDDEYRGRLSTKIGPINATYQGVAVFRERDDVAHRAVVEARGREAKGSGSASALVTLHLKPDGEGTLVDVSTELAISGRAAQFGRSLLAEVSNAMLDQFVQRLEAMIAQSDDGADTTGTPETAAPSISGVAPAAAADARGELGGTDTNVTGNQSLDVVRAIVLPLLRRAAVPIVTAGLGGLIGLLAGRRGRRASPGGIPVTYVLPYPGSAPHLP</sequence>
<dbReference type="Gene3D" id="3.30.530.20">
    <property type="match status" value="1"/>
</dbReference>
<proteinExistence type="predicted"/>
<organism evidence="2 3">
    <name type="scientific">Prauserella flavalba</name>
    <dbReference type="NCBI Taxonomy" id="1477506"/>
    <lineage>
        <taxon>Bacteria</taxon>
        <taxon>Bacillati</taxon>
        <taxon>Actinomycetota</taxon>
        <taxon>Actinomycetes</taxon>
        <taxon>Pseudonocardiales</taxon>
        <taxon>Pseudonocardiaceae</taxon>
        <taxon>Prauserella</taxon>
    </lineage>
</organism>
<dbReference type="EMBL" id="MASU01000010">
    <property type="protein sequence ID" value="PXY26492.1"/>
    <property type="molecule type" value="Genomic_DNA"/>
</dbReference>
<evidence type="ECO:0000313" key="2">
    <source>
        <dbReference type="EMBL" id="PXY26492.1"/>
    </source>
</evidence>
<accession>A0A318LJE0</accession>
<dbReference type="PANTHER" id="PTHR38588:SF1">
    <property type="entry name" value="BLL0334 PROTEIN"/>
    <property type="match status" value="1"/>
</dbReference>
<evidence type="ECO:0008006" key="4">
    <source>
        <dbReference type="Google" id="ProtNLM"/>
    </source>
</evidence>
<evidence type="ECO:0000313" key="3">
    <source>
        <dbReference type="Proteomes" id="UP000247892"/>
    </source>
</evidence>
<dbReference type="SUPFAM" id="SSF55961">
    <property type="entry name" value="Bet v1-like"/>
    <property type="match status" value="1"/>
</dbReference>